<feature type="transmembrane region" description="Helical" evidence="1">
    <location>
        <begin position="20"/>
        <end position="53"/>
    </location>
</feature>
<sequence length="130" mass="15150">MTTTSETTQLPPIVELPPSYVIPVVLVLSSIPLFLILKWVALPVSLFGLFLAIQTATIRLQFTPTDLDIYRSGKMIRRFPYREWTNWEIFWSPVPILFYFREVNSIHFLPMLFNAGMLRSCLEEKITINQ</sequence>
<evidence type="ECO:0000313" key="3">
    <source>
        <dbReference type="Proteomes" id="UP000326169"/>
    </source>
</evidence>
<gene>
    <name evidence="2" type="ORF">NIES46_20000</name>
</gene>
<proteinExistence type="predicted"/>
<protein>
    <recommendedName>
        <fullName evidence="4">Glycerol dehydrogenase</fullName>
    </recommendedName>
</protein>
<keyword evidence="3" id="KW-1185">Reference proteome</keyword>
<comment type="caution">
    <text evidence="2">The sequence shown here is derived from an EMBL/GenBank/DDBJ whole genome shotgun (WGS) entry which is preliminary data.</text>
</comment>
<evidence type="ECO:0000256" key="1">
    <source>
        <dbReference type="SAM" id="Phobius"/>
    </source>
</evidence>
<reference evidence="2 3" key="1">
    <citation type="journal article" date="2019" name="J Genomics">
        <title>The Draft Genome of a Hydrogen-producing Cyanobacterium, Arthrospira platensis NIES-46.</title>
        <authorList>
            <person name="Suzuki S."/>
            <person name="Yamaguchi H."/>
            <person name="Kawachi M."/>
        </authorList>
    </citation>
    <scope>NUCLEOTIDE SEQUENCE [LARGE SCALE GENOMIC DNA]</scope>
    <source>
        <strain evidence="2 3">NIES-46</strain>
    </source>
</reference>
<keyword evidence="1" id="KW-0812">Transmembrane</keyword>
<keyword evidence="1" id="KW-1133">Transmembrane helix</keyword>
<dbReference type="GeneID" id="301682855"/>
<dbReference type="RefSeq" id="WP_006618595.1">
    <property type="nucleotide sequence ID" value="NZ_BIMW01000083.1"/>
</dbReference>
<dbReference type="EMBL" id="BIMW01000083">
    <property type="protein sequence ID" value="GCE93948.1"/>
    <property type="molecule type" value="Genomic_DNA"/>
</dbReference>
<dbReference type="Pfam" id="PF11317">
    <property type="entry name" value="DUF3119"/>
    <property type="match status" value="1"/>
</dbReference>
<evidence type="ECO:0000313" key="2">
    <source>
        <dbReference type="EMBL" id="GCE93948.1"/>
    </source>
</evidence>
<name>A0A5M3T7G2_LIMPL</name>
<keyword evidence="1" id="KW-0472">Membrane</keyword>
<organism evidence="2 3">
    <name type="scientific">Limnospira platensis NIES-46</name>
    <dbReference type="NCBI Taxonomy" id="1236695"/>
    <lineage>
        <taxon>Bacteria</taxon>
        <taxon>Bacillati</taxon>
        <taxon>Cyanobacteriota</taxon>
        <taxon>Cyanophyceae</taxon>
        <taxon>Oscillatoriophycideae</taxon>
        <taxon>Oscillatoriales</taxon>
        <taxon>Sirenicapillariaceae</taxon>
        <taxon>Limnospira</taxon>
    </lineage>
</organism>
<evidence type="ECO:0008006" key="4">
    <source>
        <dbReference type="Google" id="ProtNLM"/>
    </source>
</evidence>
<dbReference type="InterPro" id="IPR021467">
    <property type="entry name" value="DUF3119"/>
</dbReference>
<dbReference type="PANTHER" id="PTHR35550:SF2">
    <property type="entry name" value="OS05G0401200 PROTEIN"/>
    <property type="match status" value="1"/>
</dbReference>
<dbReference type="Proteomes" id="UP000326169">
    <property type="component" value="Unassembled WGS sequence"/>
</dbReference>
<dbReference type="PANTHER" id="PTHR35550">
    <property type="match status" value="1"/>
</dbReference>
<accession>A0A5M3T7G2</accession>